<sequence>MDDFDAVIGTPEAMLFSLQVAFVALVVLVALVALDVNGLSCFSGVVIETALYPLRFISTALWILPYFCADFEPN</sequence>
<feature type="transmembrane region" description="Helical" evidence="1">
    <location>
        <begin position="13"/>
        <end position="34"/>
    </location>
</feature>
<feature type="transmembrane region" description="Helical" evidence="1">
    <location>
        <begin position="41"/>
        <end position="64"/>
    </location>
</feature>
<keyword evidence="1" id="KW-0812">Transmembrane</keyword>
<evidence type="ECO:0000313" key="2">
    <source>
        <dbReference type="EMBL" id="MBT1446022.1"/>
    </source>
</evidence>
<reference evidence="2 3" key="1">
    <citation type="submission" date="2021-05" db="EMBL/GenBank/DDBJ databases">
        <title>Shewanella sp. JM162201.</title>
        <authorList>
            <person name="Xu S."/>
            <person name="Li A."/>
        </authorList>
    </citation>
    <scope>NUCLEOTIDE SEQUENCE [LARGE SCALE GENOMIC DNA]</scope>
    <source>
        <strain evidence="2 3">JM162201</strain>
    </source>
</reference>
<name>A0ABS5V6E8_9GAMM</name>
<proteinExistence type="predicted"/>
<gene>
    <name evidence="2" type="ORF">KJI95_16120</name>
</gene>
<protein>
    <submittedName>
        <fullName evidence="2">Uncharacterized protein</fullName>
    </submittedName>
</protein>
<keyword evidence="1" id="KW-0472">Membrane</keyword>
<comment type="caution">
    <text evidence="2">The sequence shown here is derived from an EMBL/GenBank/DDBJ whole genome shotgun (WGS) entry which is preliminary data.</text>
</comment>
<dbReference type="EMBL" id="JAHEPS010000007">
    <property type="protein sequence ID" value="MBT1446022.1"/>
    <property type="molecule type" value="Genomic_DNA"/>
</dbReference>
<evidence type="ECO:0000256" key="1">
    <source>
        <dbReference type="SAM" id="Phobius"/>
    </source>
</evidence>
<organism evidence="2 3">
    <name type="scientific">Shewanella jiangmenensis</name>
    <dbReference type="NCBI Taxonomy" id="2837387"/>
    <lineage>
        <taxon>Bacteria</taxon>
        <taxon>Pseudomonadati</taxon>
        <taxon>Pseudomonadota</taxon>
        <taxon>Gammaproteobacteria</taxon>
        <taxon>Alteromonadales</taxon>
        <taxon>Shewanellaceae</taxon>
        <taxon>Shewanella</taxon>
    </lineage>
</organism>
<keyword evidence="1" id="KW-1133">Transmembrane helix</keyword>
<accession>A0ABS5V6E8</accession>
<evidence type="ECO:0000313" key="3">
    <source>
        <dbReference type="Proteomes" id="UP001195903"/>
    </source>
</evidence>
<dbReference type="Proteomes" id="UP001195903">
    <property type="component" value="Unassembled WGS sequence"/>
</dbReference>
<keyword evidence="3" id="KW-1185">Reference proteome</keyword>